<accession>A0A557XST2</accession>
<dbReference type="PANTHER" id="PTHR46766:SF1">
    <property type="entry name" value="GLUTAMINE-RICH PROTEIN 2"/>
    <property type="match status" value="1"/>
</dbReference>
<evidence type="ECO:0000259" key="4">
    <source>
        <dbReference type="Pfam" id="PF12484"/>
    </source>
</evidence>
<dbReference type="EMBL" id="VMQU01000046">
    <property type="protein sequence ID" value="TVS89017.1"/>
    <property type="molecule type" value="Genomic_DNA"/>
</dbReference>
<dbReference type="RefSeq" id="WP_144954991.1">
    <property type="nucleotide sequence ID" value="NZ_VMQU01000046.1"/>
</dbReference>
<dbReference type="InterPro" id="IPR000030">
    <property type="entry name" value="PPE_dom"/>
</dbReference>
<evidence type="ECO:0000259" key="3">
    <source>
        <dbReference type="Pfam" id="PF00823"/>
    </source>
</evidence>
<comment type="caution">
    <text evidence="5">The sequence shown here is derived from an EMBL/GenBank/DDBJ whole genome shotgun (WGS) entry which is preliminary data.</text>
</comment>
<organism evidence="5 6">
    <name type="scientific">Mycobacterium helveticum</name>
    <dbReference type="NCBI Taxonomy" id="2592811"/>
    <lineage>
        <taxon>Bacteria</taxon>
        <taxon>Bacillati</taxon>
        <taxon>Actinomycetota</taxon>
        <taxon>Actinomycetes</taxon>
        <taxon>Mycobacteriales</taxon>
        <taxon>Mycobacteriaceae</taxon>
        <taxon>Mycobacterium</taxon>
    </lineage>
</organism>
<dbReference type="GO" id="GO:0052572">
    <property type="term" value="P:response to host immune response"/>
    <property type="evidence" value="ECO:0007669"/>
    <property type="project" value="TreeGrafter"/>
</dbReference>
<dbReference type="InterPro" id="IPR038332">
    <property type="entry name" value="PPE_sf"/>
</dbReference>
<dbReference type="InterPro" id="IPR022171">
    <property type="entry name" value="PPE_C"/>
</dbReference>
<dbReference type="SUPFAM" id="SSF140459">
    <property type="entry name" value="PE/PPE dimer-like"/>
    <property type="match status" value="1"/>
</dbReference>
<dbReference type="AlphaFoldDB" id="A0A557XST2"/>
<reference evidence="5 6" key="1">
    <citation type="submission" date="2019-07" db="EMBL/GenBank/DDBJ databases">
        <title>New Mycobacterium species.</title>
        <authorList>
            <person name="Tortoli E."/>
            <person name="Ghielmetti G."/>
            <person name="Friedel U."/>
            <person name="Trovato A."/>
        </authorList>
    </citation>
    <scope>NUCLEOTIDE SEQUENCE [LARGE SCALE GENOMIC DNA]</scope>
    <source>
        <strain evidence="5 6">16-83</strain>
    </source>
</reference>
<dbReference type="Proteomes" id="UP000320513">
    <property type="component" value="Unassembled WGS sequence"/>
</dbReference>
<feature type="domain" description="PPE family C-terminal" evidence="4">
    <location>
        <begin position="312"/>
        <end position="381"/>
    </location>
</feature>
<gene>
    <name evidence="5" type="ORF">FPZ47_12840</name>
</gene>
<evidence type="ECO:0000256" key="1">
    <source>
        <dbReference type="ARBA" id="ARBA00010652"/>
    </source>
</evidence>
<dbReference type="FunFam" id="1.20.1260.20:FF:000001">
    <property type="entry name" value="PPE family protein PPE41"/>
    <property type="match status" value="1"/>
</dbReference>
<sequence>MDYGMLPPEINSGRIYAGAGSGSMSQAAAAWDILAAELRSAANSYASTLSTLSAQWRGPSAVRMAAAASPYTAWLRDTAARAEQAAVQARMAAHAYQTAFAATVPPAVIAANRSELAALIATDVFGQNAQAITAAEAQYAQMWAQDTAAMYDYAASSAVATRLAPFTAAPPTTNPGGAAAPAISAAQEIGASAGGVQPILSQLADLMSTTPSALSNAATSAQTFSPAITSLLDLLSSSSPLSIAADLLDTGGRVVLVGASGLVNTMFGMNLDILWMQGAISSVGLSMASGPQLAASMTALNTDLTAAAPVVSAQLGGAGLTGGLSVPPSWAAATPTVKLVASGLQGTGAGAAPAVAAKAIEDLTGQMILASAVGGALGKAMPPAVNVTTVHRSETARDKDGSKPSKFERVLAELSQKPESVQHWHTDKAQLESLLDQLSKKPGTHAVHIHTGDKKRGSCDNPVGGL</sequence>
<dbReference type="Pfam" id="PF00823">
    <property type="entry name" value="PPE"/>
    <property type="match status" value="1"/>
</dbReference>
<dbReference type="Gene3D" id="1.20.1260.20">
    <property type="entry name" value="PPE superfamily"/>
    <property type="match status" value="1"/>
</dbReference>
<keyword evidence="6" id="KW-1185">Reference proteome</keyword>
<evidence type="ECO:0000256" key="2">
    <source>
        <dbReference type="SAM" id="MobiDB-lite"/>
    </source>
</evidence>
<comment type="similarity">
    <text evidence="1">Belongs to the mycobacterial PPE family.</text>
</comment>
<dbReference type="PANTHER" id="PTHR46766">
    <property type="entry name" value="GLUTAMINE-RICH PROTEIN 2"/>
    <property type="match status" value="1"/>
</dbReference>
<name>A0A557XST2_9MYCO</name>
<dbReference type="Pfam" id="PF12484">
    <property type="entry name" value="PPE-SVP"/>
    <property type="match status" value="1"/>
</dbReference>
<feature type="domain" description="PPE" evidence="3">
    <location>
        <begin position="2"/>
        <end position="163"/>
    </location>
</feature>
<feature type="region of interest" description="Disordered" evidence="2">
    <location>
        <begin position="446"/>
        <end position="466"/>
    </location>
</feature>
<protein>
    <submittedName>
        <fullName evidence="5">PPE family protein</fullName>
    </submittedName>
</protein>
<evidence type="ECO:0000313" key="6">
    <source>
        <dbReference type="Proteomes" id="UP000320513"/>
    </source>
</evidence>
<proteinExistence type="inferred from homology"/>
<dbReference type="OrthoDB" id="4706105at2"/>
<evidence type="ECO:0000313" key="5">
    <source>
        <dbReference type="EMBL" id="TVS89017.1"/>
    </source>
</evidence>